<dbReference type="InterPro" id="IPR036236">
    <property type="entry name" value="Znf_C2H2_sf"/>
</dbReference>
<dbReference type="SUPFAM" id="SSF57667">
    <property type="entry name" value="beta-beta-alpha zinc fingers"/>
    <property type="match status" value="1"/>
</dbReference>
<accession>A0A2Z6PUH7</accession>
<gene>
    <name evidence="4" type="ORF">TSUD_331010</name>
</gene>
<dbReference type="Gene3D" id="3.30.160.60">
    <property type="entry name" value="Classic Zinc Finger"/>
    <property type="match status" value="1"/>
</dbReference>
<dbReference type="OrthoDB" id="654211at2759"/>
<sequence length="126" mass="13363">MSLVNSKEESKSNLNSTSTTSSTWSSSFLDLASKLSGEINQAWRGIGQSSGSGNGNNQIEKCPLCDAKFSSATSLVDHAKKVHQRNGSNRYGVKKASISACPKCSKGFLDPVSLVEHVERDHGGSS</sequence>
<evidence type="ECO:0000259" key="3">
    <source>
        <dbReference type="PROSITE" id="PS50157"/>
    </source>
</evidence>
<keyword evidence="1" id="KW-0863">Zinc-finger</keyword>
<evidence type="ECO:0000313" key="5">
    <source>
        <dbReference type="Proteomes" id="UP000242715"/>
    </source>
</evidence>
<feature type="compositionally biased region" description="Basic and acidic residues" evidence="2">
    <location>
        <begin position="1"/>
        <end position="11"/>
    </location>
</feature>
<dbReference type="InterPro" id="IPR013087">
    <property type="entry name" value="Znf_C2H2_type"/>
</dbReference>
<dbReference type="SMART" id="SM00355">
    <property type="entry name" value="ZnF_C2H2"/>
    <property type="match status" value="2"/>
</dbReference>
<feature type="domain" description="C2H2-type" evidence="3">
    <location>
        <begin position="60"/>
        <end position="88"/>
    </location>
</feature>
<organism evidence="4 5">
    <name type="scientific">Trifolium subterraneum</name>
    <name type="common">Subterranean clover</name>
    <dbReference type="NCBI Taxonomy" id="3900"/>
    <lineage>
        <taxon>Eukaryota</taxon>
        <taxon>Viridiplantae</taxon>
        <taxon>Streptophyta</taxon>
        <taxon>Embryophyta</taxon>
        <taxon>Tracheophyta</taxon>
        <taxon>Spermatophyta</taxon>
        <taxon>Magnoliopsida</taxon>
        <taxon>eudicotyledons</taxon>
        <taxon>Gunneridae</taxon>
        <taxon>Pentapetalae</taxon>
        <taxon>rosids</taxon>
        <taxon>fabids</taxon>
        <taxon>Fabales</taxon>
        <taxon>Fabaceae</taxon>
        <taxon>Papilionoideae</taxon>
        <taxon>50 kb inversion clade</taxon>
        <taxon>NPAAA clade</taxon>
        <taxon>Hologalegina</taxon>
        <taxon>IRL clade</taxon>
        <taxon>Trifolieae</taxon>
        <taxon>Trifolium</taxon>
    </lineage>
</organism>
<keyword evidence="1" id="KW-0862">Zinc</keyword>
<dbReference type="Pfam" id="PF13894">
    <property type="entry name" value="zf-C2H2_4"/>
    <property type="match status" value="1"/>
</dbReference>
<dbReference type="EMBL" id="DF975155">
    <property type="protein sequence ID" value="GAU51469.1"/>
    <property type="molecule type" value="Genomic_DNA"/>
</dbReference>
<feature type="region of interest" description="Disordered" evidence="2">
    <location>
        <begin position="1"/>
        <end position="25"/>
    </location>
</feature>
<feature type="compositionally biased region" description="Low complexity" evidence="2">
    <location>
        <begin position="12"/>
        <end position="25"/>
    </location>
</feature>
<evidence type="ECO:0000313" key="4">
    <source>
        <dbReference type="EMBL" id="GAU51469.1"/>
    </source>
</evidence>
<feature type="domain" description="C2H2-type" evidence="3">
    <location>
        <begin position="99"/>
        <end position="126"/>
    </location>
</feature>
<evidence type="ECO:0000256" key="2">
    <source>
        <dbReference type="SAM" id="MobiDB-lite"/>
    </source>
</evidence>
<keyword evidence="5" id="KW-1185">Reference proteome</keyword>
<dbReference type="PROSITE" id="PS00028">
    <property type="entry name" value="ZINC_FINGER_C2H2_1"/>
    <property type="match status" value="2"/>
</dbReference>
<reference evidence="5" key="1">
    <citation type="journal article" date="2017" name="Front. Plant Sci.">
        <title>Climate Clever Clovers: New Paradigm to Reduce the Environmental Footprint of Ruminants by Breeding Low Methanogenic Forages Utilizing Haplotype Variation.</title>
        <authorList>
            <person name="Kaur P."/>
            <person name="Appels R."/>
            <person name="Bayer P.E."/>
            <person name="Keeble-Gagnere G."/>
            <person name="Wang J."/>
            <person name="Hirakawa H."/>
            <person name="Shirasawa K."/>
            <person name="Vercoe P."/>
            <person name="Stefanova K."/>
            <person name="Durmic Z."/>
            <person name="Nichols P."/>
            <person name="Revell C."/>
            <person name="Isobe S.N."/>
            <person name="Edwards D."/>
            <person name="Erskine W."/>
        </authorList>
    </citation>
    <scope>NUCLEOTIDE SEQUENCE [LARGE SCALE GENOMIC DNA]</scope>
    <source>
        <strain evidence="5">cv. Daliak</strain>
    </source>
</reference>
<dbReference type="Proteomes" id="UP000242715">
    <property type="component" value="Unassembled WGS sequence"/>
</dbReference>
<dbReference type="AlphaFoldDB" id="A0A2Z6PUH7"/>
<name>A0A2Z6PUH7_TRISU</name>
<evidence type="ECO:0000256" key="1">
    <source>
        <dbReference type="PROSITE-ProRule" id="PRU00042"/>
    </source>
</evidence>
<dbReference type="PROSITE" id="PS50157">
    <property type="entry name" value="ZINC_FINGER_C2H2_2"/>
    <property type="match status" value="2"/>
</dbReference>
<keyword evidence="1" id="KW-0479">Metal-binding</keyword>
<dbReference type="GO" id="GO:0008270">
    <property type="term" value="F:zinc ion binding"/>
    <property type="evidence" value="ECO:0007669"/>
    <property type="project" value="UniProtKB-KW"/>
</dbReference>
<protein>
    <recommendedName>
        <fullName evidence="3">C2H2-type domain-containing protein</fullName>
    </recommendedName>
</protein>
<proteinExistence type="predicted"/>